<feature type="transmembrane region" description="Helical" evidence="5">
    <location>
        <begin position="1625"/>
        <end position="1646"/>
    </location>
</feature>
<dbReference type="Proteomes" id="UP000291832">
    <property type="component" value="Unassembled WGS sequence"/>
</dbReference>
<dbReference type="GO" id="GO:0005975">
    <property type="term" value="P:carbohydrate metabolic process"/>
    <property type="evidence" value="ECO:0007669"/>
    <property type="project" value="UniProtKB-ARBA"/>
</dbReference>
<dbReference type="InterPro" id="IPR033764">
    <property type="entry name" value="Sdr_B"/>
</dbReference>
<feature type="region of interest" description="Disordered" evidence="4">
    <location>
        <begin position="98"/>
        <end position="117"/>
    </location>
</feature>
<dbReference type="GO" id="GO:0005576">
    <property type="term" value="C:extracellular region"/>
    <property type="evidence" value="ECO:0007669"/>
    <property type="project" value="UniProtKB-SubCell"/>
</dbReference>
<dbReference type="SUPFAM" id="SSF117074">
    <property type="entry name" value="Hypothetical protein PA1324"/>
    <property type="match status" value="1"/>
</dbReference>
<keyword evidence="5" id="KW-0812">Transmembrane</keyword>
<keyword evidence="3 6" id="KW-0732">Signal</keyword>
<evidence type="ECO:0000256" key="6">
    <source>
        <dbReference type="SAM" id="SignalP"/>
    </source>
</evidence>
<feature type="region of interest" description="Disordered" evidence="4">
    <location>
        <begin position="17"/>
        <end position="84"/>
    </location>
</feature>
<sequence length="1662" mass="173217">MLTVALAFTLTPATVSWAEDPDTATEAPTTNAPQTDSPAGDAPSLDVPEGDAPVQGDTGDAPASDDAGDDVPVVPLDIDDPDPTLPTLALDVRIKSDGTPGWDADSNAGNDSGPNNGVVRVNDTVTYEVEYAVPSSMAENTTFTITFPKGMEITELPGFCQADGSSITPATAGEPTIPLTADSIDELEEQTLVCNRGTIVSGTDIVDVTVKVLNLAHQGEDLPITAAQIVADGYNGVAIDTADLPNVKASARLMWDISKNGVALQENTGYHYVPINTQCPWDTARTCKQTTYHVLFSAPAGGKGAMPAIGDITFTDDLSPAAMYPSLSGTDIDAIEADLEKYGSRAYNGGTGYGVPGANATGVQEGTSRNETNSVRDSGTMSILQAGPGTPVALTIKAPDMSLRTYPSEALRPVGTALPGDAAYAIAQAINVYTPVDVIRDFGTESSTHTSWTLPTFNSYTDLDIRGFDPVSDVQTSVDQPGENATSLPTGVTGPVHWNDYRTTTPIVELTGGFRKRFAGLPGAEGNMTSTEFSPSNNIHGEGPPGGATINSGGITVAPTQTVTSQLFFRGTRPDAPAPVSAIGCDAWDNTKLNLHAVDAPAAVGAGYVSAMQRVPSEGEAVWVSGYNNVPGTYFATQKSQVPNVTFQYSAAPGAEGAATECGDAQGPWYDDPSEVPGNDTALAADGIYTAVARVRAFVNLPEPVSNNAILGDGVYLVISIALRAADNGMPTGTTLPNYGGVKMVIGEELTSEELLAHANNWSQATYNPESHAGSGGDRLILAHAQARIDKQVRKGDSGQFSDTPPQTTGGDLVQYRLQPSLTSGAATPGILKDVWVEDCLPGSQNYASASLTPVLVQSSTPADAKRPACATGETYIRWVIPQHEVNKAMDPIIMSVTVDPTAEDGVYENTVVVWAQDDASTLAQRSDEAQIQISNIRGVRITKQPLTPVVQVNRAGQTNNELNEWSVRFSNRLPGNAPVPNDPDIIDVLPKQGVLGSDFHGSFTFHSAEVTDGSIQGQQVRILYTKNANPSEDPRNARNGATGNITWCDADAGGAVASGSGTVADCPASASEVTAVRVQRPGPFSTGSAIEFTIRMVGVDNRGGDVYVNRATGYADGLENAVRSAESPEVAIESSIGDTTWWDFNRDGVQNQWQGSPEQPATGIPVRVTGTDDLGNLVDISTTTGDDGKYVFEQLRSSNADGYTVTFTRPDGTEFTVKAAGDDRAADSNADPATGTADALVLGRDTHDLTIDAGLLPYGGVQINKALTGAGAGEFAATDVLKFQVVCTFDPQLDGVAAVEVLNQEVTLPVNGANAVTSDVMAGLPAFSSCTITETDHGSADAPAAPVTVTVPWDAVEEQSGTVTGSMTNFVSAGSVQVSKTLAGDDIAVAAAADRMFEILTTCQIEEENDLGETILTDVYSGVVKIKGGQTKYLVDDNEQPRLLPLDARCFGEEVNTGGAAESTVDFDSWENSVPVTSGTPDELQVLTISAVNTFENAELTVSKKVEGPGTGGFYDFTLACTIPGVGENGEVADGEYVLPAADAKFRLKDGESRTIQVPAGVSCQVKETNVPDGAKVTITDSDESTEGGASDGILVNLTGSDNTAKVTNTFPPKPPLAITGGQMLGAAGLLGAGLLLVGGALFLLRNRRKEDDPTATPAHG</sequence>
<dbReference type="InterPro" id="IPR013783">
    <property type="entry name" value="Ig-like_fold"/>
</dbReference>
<feature type="compositionally biased region" description="Low complexity" evidence="4">
    <location>
        <begin position="56"/>
        <end position="76"/>
    </location>
</feature>
<dbReference type="Pfam" id="PF17210">
    <property type="entry name" value="SdrD_B"/>
    <property type="match status" value="1"/>
</dbReference>
<keyword evidence="5" id="KW-0472">Membrane</keyword>
<accession>A0A4Q7U3U3</accession>
<comment type="subcellular location">
    <subcellularLocation>
        <location evidence="1">Secreted</location>
    </subcellularLocation>
</comment>
<reference evidence="9 10" key="1">
    <citation type="journal article" date="2015" name="Stand. Genomic Sci.">
        <title>Genomic Encyclopedia of Bacterial and Archaeal Type Strains, Phase III: the genomes of soil and plant-associated and newly described type strains.</title>
        <authorList>
            <person name="Whitman W.B."/>
            <person name="Woyke T."/>
            <person name="Klenk H.P."/>
            <person name="Zhou Y."/>
            <person name="Lilburn T.G."/>
            <person name="Beck B.J."/>
            <person name="De Vos P."/>
            <person name="Vandamme P."/>
            <person name="Eisen J.A."/>
            <person name="Garrity G."/>
            <person name="Hugenholtz P."/>
            <person name="Kyrpides N.C."/>
        </authorList>
    </citation>
    <scope>NUCLEOTIDE SEQUENCE [LARGE SCALE GENOMIC DNA]</scope>
    <source>
        <strain evidence="9 10">RF6</strain>
    </source>
</reference>
<evidence type="ECO:0000313" key="10">
    <source>
        <dbReference type="Proteomes" id="UP000291832"/>
    </source>
</evidence>
<dbReference type="Gene3D" id="2.60.40.1140">
    <property type="entry name" value="Collagen-binding surface protein Cna, B-type domain"/>
    <property type="match status" value="1"/>
</dbReference>
<evidence type="ECO:0000256" key="1">
    <source>
        <dbReference type="ARBA" id="ARBA00004613"/>
    </source>
</evidence>
<dbReference type="RefSeq" id="WP_130452356.1">
    <property type="nucleotide sequence ID" value="NZ_QYAG01000004.1"/>
</dbReference>
<dbReference type="Pfam" id="PF19407">
    <property type="entry name" value="DUF5979"/>
    <property type="match status" value="3"/>
</dbReference>
<dbReference type="InterPro" id="IPR046022">
    <property type="entry name" value="DUF5979"/>
</dbReference>
<evidence type="ECO:0000313" key="9">
    <source>
        <dbReference type="EMBL" id="RZT68355.1"/>
    </source>
</evidence>
<dbReference type="OrthoDB" id="134475at2"/>
<dbReference type="EMBL" id="SHKI01000002">
    <property type="protein sequence ID" value="RZT68355.1"/>
    <property type="molecule type" value="Genomic_DNA"/>
</dbReference>
<comment type="caution">
    <text evidence="9">The sequence shown here is derived from an EMBL/GenBank/DDBJ whole genome shotgun (WGS) entry which is preliminary data.</text>
</comment>
<evidence type="ECO:0000256" key="2">
    <source>
        <dbReference type="ARBA" id="ARBA00022525"/>
    </source>
</evidence>
<evidence type="ECO:0000259" key="8">
    <source>
        <dbReference type="Pfam" id="PF19407"/>
    </source>
</evidence>
<feature type="chain" id="PRO_5020940161" evidence="6">
    <location>
        <begin position="19"/>
        <end position="1662"/>
    </location>
</feature>
<evidence type="ECO:0000256" key="5">
    <source>
        <dbReference type="SAM" id="Phobius"/>
    </source>
</evidence>
<keyword evidence="2" id="KW-0964">Secreted</keyword>
<feature type="compositionally biased region" description="Polar residues" evidence="4">
    <location>
        <begin position="26"/>
        <end position="37"/>
    </location>
</feature>
<feature type="domain" description="DUF5979" evidence="8">
    <location>
        <begin position="1377"/>
        <end position="1497"/>
    </location>
</feature>
<name>A0A4Q7U3U3_9MICO</name>
<gene>
    <name evidence="9" type="ORF">EV139_0078</name>
</gene>
<evidence type="ECO:0000256" key="4">
    <source>
        <dbReference type="SAM" id="MobiDB-lite"/>
    </source>
</evidence>
<evidence type="ECO:0000256" key="3">
    <source>
        <dbReference type="ARBA" id="ARBA00022729"/>
    </source>
</evidence>
<proteinExistence type="predicted"/>
<feature type="domain" description="DUF5979" evidence="8">
    <location>
        <begin position="1501"/>
        <end position="1612"/>
    </location>
</feature>
<dbReference type="Gene3D" id="2.60.40.10">
    <property type="entry name" value="Immunoglobulins"/>
    <property type="match status" value="1"/>
</dbReference>
<feature type="signal peptide" evidence="6">
    <location>
        <begin position="1"/>
        <end position="18"/>
    </location>
</feature>
<evidence type="ECO:0000259" key="7">
    <source>
        <dbReference type="Pfam" id="PF17210"/>
    </source>
</evidence>
<keyword evidence="10" id="KW-1185">Reference proteome</keyword>
<feature type="domain" description="SD-repeat containing protein B" evidence="7">
    <location>
        <begin position="1136"/>
        <end position="1256"/>
    </location>
</feature>
<protein>
    <submittedName>
        <fullName evidence="9">SdrD B-like protein</fullName>
    </submittedName>
</protein>
<organism evidence="9 10">
    <name type="scientific">Leucobacter luti</name>
    <dbReference type="NCBI Taxonomy" id="340320"/>
    <lineage>
        <taxon>Bacteria</taxon>
        <taxon>Bacillati</taxon>
        <taxon>Actinomycetota</taxon>
        <taxon>Actinomycetes</taxon>
        <taxon>Micrococcales</taxon>
        <taxon>Microbacteriaceae</taxon>
        <taxon>Leucobacter</taxon>
    </lineage>
</organism>
<keyword evidence="5" id="KW-1133">Transmembrane helix</keyword>
<feature type="domain" description="DUF5979" evidence="8">
    <location>
        <begin position="1262"/>
        <end position="1370"/>
    </location>
</feature>